<dbReference type="PRINTS" id="PR00619">
    <property type="entry name" value="GATAZNFINGER"/>
</dbReference>
<dbReference type="PANTHER" id="PTHR10071:SF281">
    <property type="entry name" value="BOX A-BINDING FACTOR-RELATED"/>
    <property type="match status" value="1"/>
</dbReference>
<sequence>MLYDQESKQTVEVKIDCDDVKAEDTYTLGSEDYSSSSTVQPKSEVEEHEPQMPQMESQRKPAALMQTLQIPMVATGGDSKNELSGLHEVYQPTVNGTIGTLGILPQAIPPLLSTPIFSYDNGCFLPQTVPQMVPNQPLFSGDRPTFTGSTFTAANILNSAPNQLFLKQFHSNTLQSRRRLQAANCHENSQCVNCRTTNTSLWRRNEHGEVECNACNLYFRKNKRPRPLSLCKDTIMKRNRKPVVDRQTSS</sequence>
<dbReference type="InterPro" id="IPR039355">
    <property type="entry name" value="Transcription_factor_GATA"/>
</dbReference>
<dbReference type="EMBL" id="CAVP010058598">
    <property type="protein sequence ID" value="CDL94917.1"/>
    <property type="molecule type" value="Genomic_DNA"/>
</dbReference>
<dbReference type="GO" id="GO:0045165">
    <property type="term" value="P:cell fate commitment"/>
    <property type="evidence" value="ECO:0007669"/>
    <property type="project" value="TreeGrafter"/>
</dbReference>
<feature type="compositionally biased region" description="Polar residues" evidence="9">
    <location>
        <begin position="32"/>
        <end position="41"/>
    </location>
</feature>
<dbReference type="PROSITE" id="PS50114">
    <property type="entry name" value="GATA_ZN_FINGER_2"/>
    <property type="match status" value="1"/>
</dbReference>
<organism evidence="11">
    <name type="scientific">Haemonchus contortus</name>
    <name type="common">Barber pole worm</name>
    <dbReference type="NCBI Taxonomy" id="6289"/>
    <lineage>
        <taxon>Eukaryota</taxon>
        <taxon>Metazoa</taxon>
        <taxon>Ecdysozoa</taxon>
        <taxon>Nematoda</taxon>
        <taxon>Chromadorea</taxon>
        <taxon>Rhabditida</taxon>
        <taxon>Rhabditina</taxon>
        <taxon>Rhabditomorpha</taxon>
        <taxon>Strongyloidea</taxon>
        <taxon>Trichostrongylidae</taxon>
        <taxon>Haemonchus</taxon>
    </lineage>
</organism>
<protein>
    <submittedName>
        <fullName evidence="11">Zinc finger domain containing protein</fullName>
    </submittedName>
</protein>
<dbReference type="FunFam" id="3.30.50.10:FF:000045">
    <property type="entry name" value="Transcription factor elt-7"/>
    <property type="match status" value="1"/>
</dbReference>
<keyword evidence="5" id="KW-0805">Transcription regulation</keyword>
<evidence type="ECO:0000259" key="10">
    <source>
        <dbReference type="PROSITE" id="PS50114"/>
    </source>
</evidence>
<reference evidence="11" key="2">
    <citation type="submission" date="2013-05" db="EMBL/GenBank/DDBJ databases">
        <title>The genome and transcriptome of Haemonchus contortus: a key model parasite for drug and vaccine discovery.</title>
        <authorList>
            <person name="Laing R."/>
            <person name="Kikuchi T."/>
            <person name="Martinelli A."/>
            <person name="Tsai I.J."/>
            <person name="Beech R.N."/>
            <person name="Redman E."/>
            <person name="Holroyd N."/>
            <person name="Bartley D.J."/>
            <person name="Beasley H."/>
            <person name="Britton C."/>
            <person name="Curran D."/>
            <person name="Devaney E."/>
            <person name="Gilabert A."/>
            <person name="Jackson F."/>
            <person name="Hunt M."/>
            <person name="Johnston S."/>
            <person name="Kryukov I."/>
            <person name="Li K."/>
            <person name="Morrison A.A."/>
            <person name="Reid A.J."/>
            <person name="Sargison N."/>
            <person name="Saunders G."/>
            <person name="Wasmuth J.D."/>
            <person name="Wolstenholme A."/>
            <person name="Berriman M."/>
            <person name="Gilleard J.S."/>
            <person name="Cotton J.A."/>
        </authorList>
    </citation>
    <scope>NUCLEOTIDE SEQUENCE [LARGE SCALE GENOMIC DNA]</scope>
    <source>
        <strain evidence="11">ISE/inbred ISE</strain>
    </source>
</reference>
<evidence type="ECO:0000256" key="9">
    <source>
        <dbReference type="SAM" id="MobiDB-lite"/>
    </source>
</evidence>
<dbReference type="InterPro" id="IPR000679">
    <property type="entry name" value="Znf_GATA"/>
</dbReference>
<dbReference type="GO" id="GO:0008270">
    <property type="term" value="F:zinc ion binding"/>
    <property type="evidence" value="ECO:0007669"/>
    <property type="project" value="UniProtKB-KW"/>
</dbReference>
<dbReference type="GO" id="GO:0000981">
    <property type="term" value="F:DNA-binding transcription factor activity, RNA polymerase II-specific"/>
    <property type="evidence" value="ECO:0007669"/>
    <property type="project" value="TreeGrafter"/>
</dbReference>
<name>W6NS09_HAECO</name>
<keyword evidence="3 8" id="KW-0863">Zinc-finger</keyword>
<proteinExistence type="predicted"/>
<evidence type="ECO:0000256" key="7">
    <source>
        <dbReference type="ARBA" id="ARBA00023242"/>
    </source>
</evidence>
<evidence type="ECO:0000256" key="4">
    <source>
        <dbReference type="ARBA" id="ARBA00022833"/>
    </source>
</evidence>
<evidence type="ECO:0000256" key="3">
    <source>
        <dbReference type="ARBA" id="ARBA00022771"/>
    </source>
</evidence>
<comment type="subcellular location">
    <subcellularLocation>
        <location evidence="1">Nucleus</location>
    </subcellularLocation>
</comment>
<dbReference type="GO" id="GO:0005634">
    <property type="term" value="C:nucleus"/>
    <property type="evidence" value="ECO:0007669"/>
    <property type="project" value="UniProtKB-SubCell"/>
</dbReference>
<keyword evidence="7" id="KW-0539">Nucleus</keyword>
<dbReference type="Gene3D" id="3.30.50.10">
    <property type="entry name" value="Erythroid Transcription Factor GATA-1, subunit A"/>
    <property type="match status" value="1"/>
</dbReference>
<comment type="caution">
    <text evidence="11">The sequence shown here is derived from an EMBL/GenBank/DDBJ whole genome shotgun (WGS) entry which is preliminary data.</text>
</comment>
<evidence type="ECO:0000256" key="8">
    <source>
        <dbReference type="PROSITE-ProRule" id="PRU00094"/>
    </source>
</evidence>
<gene>
    <name evidence="11" type="ORF">HCOI_01260600</name>
</gene>
<keyword evidence="6" id="KW-0804">Transcription</keyword>
<feature type="domain" description="GATA-type" evidence="10">
    <location>
        <begin position="185"/>
        <end position="238"/>
    </location>
</feature>
<dbReference type="Pfam" id="PF00320">
    <property type="entry name" value="GATA"/>
    <property type="match status" value="1"/>
</dbReference>
<reference evidence="11" key="1">
    <citation type="submission" date="2013-03" db="EMBL/GenBank/DDBJ databases">
        <authorList>
            <person name="Aslett M."/>
        </authorList>
    </citation>
    <scope>NUCLEOTIDE SEQUENCE [LARGE SCALE GENOMIC DNA]</scope>
    <source>
        <strain evidence="11">ISE/inbred ISE</strain>
    </source>
</reference>
<dbReference type="AlphaFoldDB" id="W6NS09"/>
<dbReference type="SMART" id="SM00401">
    <property type="entry name" value="ZnF_GATA"/>
    <property type="match status" value="1"/>
</dbReference>
<dbReference type="InterPro" id="IPR013088">
    <property type="entry name" value="Znf_NHR/GATA"/>
</dbReference>
<dbReference type="CDD" id="cd00202">
    <property type="entry name" value="ZnF_GATA"/>
    <property type="match status" value="1"/>
</dbReference>
<dbReference type="GO" id="GO:0045944">
    <property type="term" value="P:positive regulation of transcription by RNA polymerase II"/>
    <property type="evidence" value="ECO:0007669"/>
    <property type="project" value="TreeGrafter"/>
</dbReference>
<dbReference type="PROSITE" id="PS00344">
    <property type="entry name" value="GATA_ZN_FINGER_1"/>
    <property type="match status" value="1"/>
</dbReference>
<feature type="region of interest" description="Disordered" evidence="9">
    <location>
        <begin position="25"/>
        <end position="55"/>
    </location>
</feature>
<evidence type="ECO:0000256" key="1">
    <source>
        <dbReference type="ARBA" id="ARBA00004123"/>
    </source>
</evidence>
<evidence type="ECO:0000313" key="11">
    <source>
        <dbReference type="EMBL" id="CDL94917.1"/>
    </source>
</evidence>
<accession>W6NS09</accession>
<keyword evidence="4" id="KW-0862">Zinc</keyword>
<dbReference type="GO" id="GO:0000978">
    <property type="term" value="F:RNA polymerase II cis-regulatory region sequence-specific DNA binding"/>
    <property type="evidence" value="ECO:0007669"/>
    <property type="project" value="TreeGrafter"/>
</dbReference>
<keyword evidence="2" id="KW-0479">Metal-binding</keyword>
<evidence type="ECO:0000256" key="5">
    <source>
        <dbReference type="ARBA" id="ARBA00023015"/>
    </source>
</evidence>
<evidence type="ECO:0000256" key="6">
    <source>
        <dbReference type="ARBA" id="ARBA00023163"/>
    </source>
</evidence>
<dbReference type="PANTHER" id="PTHR10071">
    <property type="entry name" value="TRANSCRIPTION FACTOR GATA FAMILY MEMBER"/>
    <property type="match status" value="1"/>
</dbReference>
<dbReference type="GO" id="GO:0000122">
    <property type="term" value="P:negative regulation of transcription by RNA polymerase II"/>
    <property type="evidence" value="ECO:0007669"/>
    <property type="project" value="TreeGrafter"/>
</dbReference>
<evidence type="ECO:0000256" key="2">
    <source>
        <dbReference type="ARBA" id="ARBA00022723"/>
    </source>
</evidence>
<dbReference type="SUPFAM" id="SSF57716">
    <property type="entry name" value="Glucocorticoid receptor-like (DNA-binding domain)"/>
    <property type="match status" value="1"/>
</dbReference>